<keyword evidence="2" id="KW-1185">Reference proteome</keyword>
<name>A0ABP1PKZ1_9HEXA</name>
<evidence type="ECO:0000313" key="1">
    <source>
        <dbReference type="EMBL" id="CAL8070359.1"/>
    </source>
</evidence>
<organism evidence="1 2">
    <name type="scientific">Orchesella dallaii</name>
    <dbReference type="NCBI Taxonomy" id="48710"/>
    <lineage>
        <taxon>Eukaryota</taxon>
        <taxon>Metazoa</taxon>
        <taxon>Ecdysozoa</taxon>
        <taxon>Arthropoda</taxon>
        <taxon>Hexapoda</taxon>
        <taxon>Collembola</taxon>
        <taxon>Entomobryomorpha</taxon>
        <taxon>Entomobryoidea</taxon>
        <taxon>Orchesellidae</taxon>
        <taxon>Orchesellinae</taxon>
        <taxon>Orchesella</taxon>
    </lineage>
</organism>
<accession>A0ABP1PKZ1</accession>
<sequence>MSETTTEETIHCRDLEYLENVIIPRILRIESEELIPDYTEKYDDVTNGAISPPNPLAQNTIVVSCHDLEYLIKIYRCKCVLEAEKIILLSEHKDPTPKMYSNKKHPTKLDSRLDDLTITTTPTLEIPLDLRPEVLEETRRLRRAISADFPWHTELVLKRLGICPWWQISLKRKPIGNFLLHKKDDVLKLIGIQNP</sequence>
<evidence type="ECO:0000313" key="2">
    <source>
        <dbReference type="Proteomes" id="UP001642540"/>
    </source>
</evidence>
<dbReference type="EMBL" id="CAXLJM020000004">
    <property type="protein sequence ID" value="CAL8070359.1"/>
    <property type="molecule type" value="Genomic_DNA"/>
</dbReference>
<dbReference type="Proteomes" id="UP001642540">
    <property type="component" value="Unassembled WGS sequence"/>
</dbReference>
<comment type="caution">
    <text evidence="1">The sequence shown here is derived from an EMBL/GenBank/DDBJ whole genome shotgun (WGS) entry which is preliminary data.</text>
</comment>
<protein>
    <submittedName>
        <fullName evidence="1">Uncharacterized protein</fullName>
    </submittedName>
</protein>
<gene>
    <name evidence="1" type="ORF">ODALV1_LOCUS1203</name>
</gene>
<reference evidence="1 2" key="1">
    <citation type="submission" date="2024-08" db="EMBL/GenBank/DDBJ databases">
        <authorList>
            <person name="Cucini C."/>
            <person name="Frati F."/>
        </authorList>
    </citation>
    <scope>NUCLEOTIDE SEQUENCE [LARGE SCALE GENOMIC DNA]</scope>
</reference>
<proteinExistence type="predicted"/>